<name>A0A518H2W5_9BACT</name>
<dbReference type="KEGG" id="tpla:ElP_30790"/>
<protein>
    <submittedName>
        <fullName evidence="1">Uncharacterized protein</fullName>
    </submittedName>
</protein>
<proteinExistence type="predicted"/>
<dbReference type="EMBL" id="CP036426">
    <property type="protein sequence ID" value="QDV35176.1"/>
    <property type="molecule type" value="Genomic_DNA"/>
</dbReference>
<reference evidence="1 2" key="1">
    <citation type="submission" date="2019-02" db="EMBL/GenBank/DDBJ databases">
        <title>Deep-cultivation of Planctomycetes and their phenomic and genomic characterization uncovers novel biology.</title>
        <authorList>
            <person name="Wiegand S."/>
            <person name="Jogler M."/>
            <person name="Boedeker C."/>
            <person name="Pinto D."/>
            <person name="Vollmers J."/>
            <person name="Rivas-Marin E."/>
            <person name="Kohn T."/>
            <person name="Peeters S.H."/>
            <person name="Heuer A."/>
            <person name="Rast P."/>
            <person name="Oberbeckmann S."/>
            <person name="Bunk B."/>
            <person name="Jeske O."/>
            <person name="Meyerdierks A."/>
            <person name="Storesund J.E."/>
            <person name="Kallscheuer N."/>
            <person name="Luecker S."/>
            <person name="Lage O.M."/>
            <person name="Pohl T."/>
            <person name="Merkel B.J."/>
            <person name="Hornburger P."/>
            <person name="Mueller R.-W."/>
            <person name="Bruemmer F."/>
            <person name="Labrenz M."/>
            <person name="Spormann A.M."/>
            <person name="Op den Camp H."/>
            <person name="Overmann J."/>
            <person name="Amann R."/>
            <person name="Jetten M.S.M."/>
            <person name="Mascher T."/>
            <person name="Medema M.H."/>
            <person name="Devos D.P."/>
            <person name="Kaster A.-K."/>
            <person name="Ovreas L."/>
            <person name="Rohde M."/>
            <person name="Galperin M.Y."/>
            <person name="Jogler C."/>
        </authorList>
    </citation>
    <scope>NUCLEOTIDE SEQUENCE [LARGE SCALE GENOMIC DNA]</scope>
    <source>
        <strain evidence="1 2">ElP</strain>
    </source>
</reference>
<dbReference type="RefSeq" id="WP_145270596.1">
    <property type="nucleotide sequence ID" value="NZ_CP036426.1"/>
</dbReference>
<gene>
    <name evidence="1" type="ORF">ElP_30790</name>
</gene>
<dbReference type="Proteomes" id="UP000317835">
    <property type="component" value="Chromosome"/>
</dbReference>
<organism evidence="1 2">
    <name type="scientific">Tautonia plasticadhaerens</name>
    <dbReference type="NCBI Taxonomy" id="2527974"/>
    <lineage>
        <taxon>Bacteria</taxon>
        <taxon>Pseudomonadati</taxon>
        <taxon>Planctomycetota</taxon>
        <taxon>Planctomycetia</taxon>
        <taxon>Isosphaerales</taxon>
        <taxon>Isosphaeraceae</taxon>
        <taxon>Tautonia</taxon>
    </lineage>
</organism>
<dbReference type="OrthoDB" id="6199433at2"/>
<dbReference type="AlphaFoldDB" id="A0A518H2W5"/>
<evidence type="ECO:0000313" key="2">
    <source>
        <dbReference type="Proteomes" id="UP000317835"/>
    </source>
</evidence>
<keyword evidence="2" id="KW-1185">Reference proteome</keyword>
<evidence type="ECO:0000313" key="1">
    <source>
        <dbReference type="EMBL" id="QDV35176.1"/>
    </source>
</evidence>
<accession>A0A518H2W5</accession>
<sequence>MLEKLRGVTEHPYFNILAALGLVLTSIGEVSESFESEWERIEIGVHHGIFLYGVLSLVKAIPDVAEATRRMHEAREARGKPPGGGA</sequence>